<dbReference type="PANTHER" id="PTHR20854:SF4">
    <property type="entry name" value="INOSITOL-1-MONOPHOSPHATASE-RELATED"/>
    <property type="match status" value="1"/>
</dbReference>
<feature type="binding site" evidence="7">
    <location>
        <position position="68"/>
    </location>
    <ligand>
        <name>Mg(2+)</name>
        <dbReference type="ChEBI" id="CHEBI:18420"/>
        <label>1</label>
        <note>catalytic</note>
    </ligand>
</feature>
<dbReference type="GeneID" id="25367014"/>
<evidence type="ECO:0000313" key="10">
    <source>
        <dbReference type="Proteomes" id="UP000030641"/>
    </source>
</evidence>
<feature type="binding site" evidence="7">
    <location>
        <position position="89"/>
    </location>
    <ligand>
        <name>Mg(2+)</name>
        <dbReference type="ChEBI" id="CHEBI:18420"/>
        <label>1</label>
        <note>catalytic</note>
    </ligand>
</feature>
<accession>A0A074YGN4</accession>
<comment type="cofactor">
    <cofactor evidence="2 7 8">
        <name>Mg(2+)</name>
        <dbReference type="ChEBI" id="CHEBI:18420"/>
    </cofactor>
</comment>
<dbReference type="HOGENOM" id="CLU_044118_1_2_1"/>
<dbReference type="GO" id="GO:0008934">
    <property type="term" value="F:inositol monophosphate 1-phosphatase activity"/>
    <property type="evidence" value="ECO:0007669"/>
    <property type="project" value="InterPro"/>
</dbReference>
<dbReference type="InterPro" id="IPR020583">
    <property type="entry name" value="Inositol_monoP_metal-BS"/>
</dbReference>
<dbReference type="OMA" id="FNVMKPD"/>
<comment type="similarity">
    <text evidence="3 8">Belongs to the inositol monophosphatase superfamily.</text>
</comment>
<keyword evidence="10" id="KW-1185">Reference proteome</keyword>
<dbReference type="RefSeq" id="XP_013341795.1">
    <property type="nucleotide sequence ID" value="XM_013486341.1"/>
</dbReference>
<protein>
    <recommendedName>
        <fullName evidence="8">Inositol-1-monophosphatase</fullName>
        <ecNumber evidence="8">3.1.3.25</ecNumber>
    </recommendedName>
</protein>
<dbReference type="Gene3D" id="3.30.540.10">
    <property type="entry name" value="Fructose-1,6-Bisphosphatase, subunit A, domain 1"/>
    <property type="match status" value="1"/>
</dbReference>
<evidence type="ECO:0000256" key="2">
    <source>
        <dbReference type="ARBA" id="ARBA00001946"/>
    </source>
</evidence>
<keyword evidence="4 7" id="KW-0479">Metal-binding</keyword>
<dbReference type="PROSITE" id="PS00629">
    <property type="entry name" value="IMP_1"/>
    <property type="match status" value="1"/>
</dbReference>
<dbReference type="EMBL" id="KL584766">
    <property type="protein sequence ID" value="KEQ93247.1"/>
    <property type="molecule type" value="Genomic_DNA"/>
</dbReference>
<dbReference type="InterPro" id="IPR033942">
    <property type="entry name" value="IMPase"/>
</dbReference>
<dbReference type="InParanoid" id="A0A074YGN4"/>
<dbReference type="CDD" id="cd01639">
    <property type="entry name" value="IMPase"/>
    <property type="match status" value="1"/>
</dbReference>
<dbReference type="Pfam" id="PF00459">
    <property type="entry name" value="Inositol_P"/>
    <property type="match status" value="1"/>
</dbReference>
<proteinExistence type="inferred from homology"/>
<evidence type="ECO:0000256" key="1">
    <source>
        <dbReference type="ARBA" id="ARBA00001033"/>
    </source>
</evidence>
<keyword evidence="5 8" id="KW-0378">Hydrolase</keyword>
<feature type="binding site" evidence="7">
    <location>
        <position position="231"/>
    </location>
    <ligand>
        <name>Mg(2+)</name>
        <dbReference type="ChEBI" id="CHEBI:18420"/>
        <label>1</label>
        <note>catalytic</note>
    </ligand>
</feature>
<evidence type="ECO:0000313" key="9">
    <source>
        <dbReference type="EMBL" id="KEQ93247.1"/>
    </source>
</evidence>
<feature type="binding site" evidence="7">
    <location>
        <position position="86"/>
    </location>
    <ligand>
        <name>Mg(2+)</name>
        <dbReference type="ChEBI" id="CHEBI:18420"/>
        <label>1</label>
        <note>catalytic</note>
    </ligand>
</feature>
<gene>
    <name evidence="9" type="ORF">AUEXF2481DRAFT_41971</name>
</gene>
<comment type="pathway">
    <text evidence="8">Polyol metabolism; myo-inositol biosynthesis; myo-inositol from D-glucose 6-phosphate: step 2/2.</text>
</comment>
<dbReference type="AlphaFoldDB" id="A0A074YGN4"/>
<organism evidence="9 10">
    <name type="scientific">Aureobasidium subglaciale (strain EXF-2481)</name>
    <name type="common">Aureobasidium pullulans var. subglaciale</name>
    <dbReference type="NCBI Taxonomy" id="1043005"/>
    <lineage>
        <taxon>Eukaryota</taxon>
        <taxon>Fungi</taxon>
        <taxon>Dikarya</taxon>
        <taxon>Ascomycota</taxon>
        <taxon>Pezizomycotina</taxon>
        <taxon>Dothideomycetes</taxon>
        <taxon>Dothideomycetidae</taxon>
        <taxon>Dothideales</taxon>
        <taxon>Saccotheciaceae</taxon>
        <taxon>Aureobasidium</taxon>
    </lineage>
</organism>
<evidence type="ECO:0000256" key="5">
    <source>
        <dbReference type="ARBA" id="ARBA00022801"/>
    </source>
</evidence>
<dbReference type="SUPFAM" id="SSF56655">
    <property type="entry name" value="Carbohydrate phosphatase"/>
    <property type="match status" value="1"/>
</dbReference>
<evidence type="ECO:0000256" key="6">
    <source>
        <dbReference type="ARBA" id="ARBA00022842"/>
    </source>
</evidence>
<evidence type="ECO:0000256" key="3">
    <source>
        <dbReference type="ARBA" id="ARBA00009759"/>
    </source>
</evidence>
<dbReference type="FunFam" id="3.30.540.10:FF:000004">
    <property type="entry name" value="Inositol-1-monophosphatase"/>
    <property type="match status" value="1"/>
</dbReference>
<dbReference type="PANTHER" id="PTHR20854">
    <property type="entry name" value="INOSITOL MONOPHOSPHATASE"/>
    <property type="match status" value="1"/>
</dbReference>
<dbReference type="GO" id="GO:0007165">
    <property type="term" value="P:signal transduction"/>
    <property type="evidence" value="ECO:0007669"/>
    <property type="project" value="TreeGrafter"/>
</dbReference>
<dbReference type="Proteomes" id="UP000030641">
    <property type="component" value="Unassembled WGS sequence"/>
</dbReference>
<dbReference type="GO" id="GO:0046872">
    <property type="term" value="F:metal ion binding"/>
    <property type="evidence" value="ECO:0007669"/>
    <property type="project" value="UniProtKB-KW"/>
</dbReference>
<dbReference type="InterPro" id="IPR000760">
    <property type="entry name" value="Inositol_monophosphatase-like"/>
</dbReference>
<sequence length="293" mass="31956">MDLDAILEDLVAVARQGGWIISSSVPSASGVESKKSSADLVTEIDRVVERTVFGVLRSKYPSFNLIGEESWKHGTSLDDTPTFVVDPVDGTSNYVHGLPDVCISIGLVIKRRSTIGVVYNPFHNELWTAVTGSGAFYQKGFDGERSRLPLKSNSERLSMQTACIGIEWGSDREGPNFDLNLKVFTKLASTQATGGHMVNSLRCTGSAAITICRVAAGQQDMFWECGSWIWDVAAAWCILEESGGMMVDGHPGNWIPKLDGRRYLAVRGAPGGQREIVEDFWAILGEDRSTYGD</sequence>
<dbReference type="InterPro" id="IPR020550">
    <property type="entry name" value="Inositol_monophosphatase_CS"/>
</dbReference>
<dbReference type="OrthoDB" id="10254945at2759"/>
<keyword evidence="6 7" id="KW-0460">Magnesium</keyword>
<dbReference type="EC" id="3.1.3.25" evidence="8"/>
<dbReference type="Gene3D" id="3.40.190.80">
    <property type="match status" value="1"/>
</dbReference>
<evidence type="ECO:0000256" key="4">
    <source>
        <dbReference type="ARBA" id="ARBA00022723"/>
    </source>
</evidence>
<dbReference type="UniPathway" id="UPA00823">
    <property type="reaction ID" value="UER00788"/>
</dbReference>
<evidence type="ECO:0000256" key="8">
    <source>
        <dbReference type="RuleBase" id="RU364068"/>
    </source>
</evidence>
<dbReference type="PRINTS" id="PR00377">
    <property type="entry name" value="IMPHPHTASES"/>
</dbReference>
<dbReference type="GO" id="GO:0046854">
    <property type="term" value="P:phosphatidylinositol phosphate biosynthetic process"/>
    <property type="evidence" value="ECO:0007669"/>
    <property type="project" value="InterPro"/>
</dbReference>
<reference evidence="9 10" key="1">
    <citation type="journal article" date="2014" name="BMC Genomics">
        <title>Genome sequencing of four Aureobasidium pullulans varieties: biotechnological potential, stress tolerance, and description of new species.</title>
        <authorList>
            <person name="Gostin Ar C."/>
            <person name="Ohm R.A."/>
            <person name="Kogej T."/>
            <person name="Sonjak S."/>
            <person name="Turk M."/>
            <person name="Zajc J."/>
            <person name="Zalar P."/>
            <person name="Grube M."/>
            <person name="Sun H."/>
            <person name="Han J."/>
            <person name="Sharma A."/>
            <person name="Chiniquy J."/>
            <person name="Ngan C.Y."/>
            <person name="Lipzen A."/>
            <person name="Barry K."/>
            <person name="Grigoriev I.V."/>
            <person name="Gunde-Cimerman N."/>
        </authorList>
    </citation>
    <scope>NUCLEOTIDE SEQUENCE [LARGE SCALE GENOMIC DNA]</scope>
    <source>
        <strain evidence="9 10">EXF-2481</strain>
    </source>
</reference>
<name>A0A074YGN4_AURSE</name>
<evidence type="ECO:0000256" key="7">
    <source>
        <dbReference type="PIRSR" id="PIRSR600760-2"/>
    </source>
</evidence>
<comment type="catalytic activity">
    <reaction evidence="1 8">
        <text>a myo-inositol phosphate + H2O = myo-inositol + phosphate</text>
        <dbReference type="Rhea" id="RHEA:24056"/>
        <dbReference type="ChEBI" id="CHEBI:15377"/>
        <dbReference type="ChEBI" id="CHEBI:17268"/>
        <dbReference type="ChEBI" id="CHEBI:43474"/>
        <dbReference type="ChEBI" id="CHEBI:84139"/>
        <dbReference type="EC" id="3.1.3.25"/>
    </reaction>
</comment>
<dbReference type="GO" id="GO:0006021">
    <property type="term" value="P:inositol biosynthetic process"/>
    <property type="evidence" value="ECO:0007669"/>
    <property type="project" value="UniProtKB-UniPathway"/>
</dbReference>
<dbReference type="PROSITE" id="PS00630">
    <property type="entry name" value="IMP_2"/>
    <property type="match status" value="1"/>
</dbReference>
<dbReference type="STRING" id="1043005.A0A074YGN4"/>